<comment type="caution">
    <text evidence="1">The sequence shown here is derived from an EMBL/GenBank/DDBJ whole genome shotgun (WGS) entry which is preliminary data.</text>
</comment>
<organism evidence="1 2">
    <name type="scientific">Gossypium davidsonii</name>
    <name type="common">Davidson's cotton</name>
    <name type="synonym">Gossypium klotzschianum subsp. davidsonii</name>
    <dbReference type="NCBI Taxonomy" id="34287"/>
    <lineage>
        <taxon>Eukaryota</taxon>
        <taxon>Viridiplantae</taxon>
        <taxon>Streptophyta</taxon>
        <taxon>Embryophyta</taxon>
        <taxon>Tracheophyta</taxon>
        <taxon>Spermatophyta</taxon>
        <taxon>Magnoliopsida</taxon>
        <taxon>eudicotyledons</taxon>
        <taxon>Gunneridae</taxon>
        <taxon>Pentapetalae</taxon>
        <taxon>rosids</taxon>
        <taxon>malvids</taxon>
        <taxon>Malvales</taxon>
        <taxon>Malvaceae</taxon>
        <taxon>Malvoideae</taxon>
        <taxon>Gossypium</taxon>
    </lineage>
</organism>
<sequence>MGREIVTSISCYRTELENNEVREVTRRCEGIVARNTLGKVLVSQSILHAEVGMGFATEALTCSWVIQTGLEMGLTKAVIEGNSLTVIKKCNKNVQDRSEIGFYLEDAVSRFTMQMMEDESIREPD</sequence>
<reference evidence="1 2" key="1">
    <citation type="journal article" date="2019" name="Genome Biol. Evol.">
        <title>Insights into the evolution of the New World diploid cottons (Gossypium, subgenus Houzingenia) based on genome sequencing.</title>
        <authorList>
            <person name="Grover C.E."/>
            <person name="Arick M.A. 2nd"/>
            <person name="Thrash A."/>
            <person name="Conover J.L."/>
            <person name="Sanders W.S."/>
            <person name="Peterson D.G."/>
            <person name="Frelichowski J.E."/>
            <person name="Scheffler J.A."/>
            <person name="Scheffler B.E."/>
            <person name="Wendel J.F."/>
        </authorList>
    </citation>
    <scope>NUCLEOTIDE SEQUENCE [LARGE SCALE GENOMIC DNA]</scope>
    <source>
        <strain evidence="1">27</strain>
        <tissue evidence="1">Leaf</tissue>
    </source>
</reference>
<name>A0A7J8TEJ1_GOSDV</name>
<evidence type="ECO:0008006" key="3">
    <source>
        <dbReference type="Google" id="ProtNLM"/>
    </source>
</evidence>
<dbReference type="EMBL" id="JABFAC010246437">
    <property type="protein sequence ID" value="MBA0636561.1"/>
    <property type="molecule type" value="Genomic_DNA"/>
</dbReference>
<protein>
    <recommendedName>
        <fullName evidence="3">RNase H type-1 domain-containing protein</fullName>
    </recommendedName>
</protein>
<evidence type="ECO:0000313" key="1">
    <source>
        <dbReference type="EMBL" id="MBA0636561.1"/>
    </source>
</evidence>
<gene>
    <name evidence="1" type="ORF">Godav_025604</name>
</gene>
<proteinExistence type="predicted"/>
<dbReference type="Proteomes" id="UP000593561">
    <property type="component" value="Unassembled WGS sequence"/>
</dbReference>
<evidence type="ECO:0000313" key="2">
    <source>
        <dbReference type="Proteomes" id="UP000593561"/>
    </source>
</evidence>
<dbReference type="AlphaFoldDB" id="A0A7J8TEJ1"/>
<keyword evidence="2" id="KW-1185">Reference proteome</keyword>
<accession>A0A7J8TEJ1</accession>